<comment type="similarity">
    <text evidence="1">Belongs to the gamma-glutamyltransferase family.</text>
</comment>
<dbReference type="Proteomes" id="UP000217005">
    <property type="component" value="Unassembled WGS sequence"/>
</dbReference>
<reference evidence="6 7" key="1">
    <citation type="submission" date="2017-05" db="EMBL/GenBank/DDBJ databases">
        <title>Complete and WGS of Bordetella genogroups.</title>
        <authorList>
            <person name="Spilker T."/>
            <person name="Lipuma J."/>
        </authorList>
    </citation>
    <scope>NUCLEOTIDE SEQUENCE [LARGE SCALE GENOMIC DNA]</scope>
    <source>
        <strain evidence="6 7">AU9795</strain>
    </source>
</reference>
<dbReference type="EMBL" id="NEVR01000005">
    <property type="protein sequence ID" value="OZI58075.1"/>
    <property type="molecule type" value="Genomic_DNA"/>
</dbReference>
<evidence type="ECO:0000256" key="1">
    <source>
        <dbReference type="ARBA" id="ARBA00009381"/>
    </source>
</evidence>
<name>A0A261SI00_9BORD</name>
<dbReference type="RefSeq" id="WP_094827421.1">
    <property type="nucleotide sequence ID" value="NZ_NEVL01000003.1"/>
</dbReference>
<dbReference type="PANTHER" id="PTHR43199">
    <property type="entry name" value="GLUTATHIONE HYDROLASE"/>
    <property type="match status" value="1"/>
</dbReference>
<keyword evidence="2 5" id="KW-0808">Transferase</keyword>
<evidence type="ECO:0000313" key="7">
    <source>
        <dbReference type="Proteomes" id="UP000216354"/>
    </source>
</evidence>
<organism evidence="5 8">
    <name type="scientific">Bordetella genomosp. 1</name>
    <dbReference type="NCBI Taxonomy" id="1395607"/>
    <lineage>
        <taxon>Bacteria</taxon>
        <taxon>Pseudomonadati</taxon>
        <taxon>Pseudomonadota</taxon>
        <taxon>Betaproteobacteria</taxon>
        <taxon>Burkholderiales</taxon>
        <taxon>Alcaligenaceae</taxon>
        <taxon>Bordetella</taxon>
    </lineage>
</organism>
<accession>A0A261SI00</accession>
<dbReference type="OrthoDB" id="5297205at2"/>
<evidence type="ECO:0000256" key="4">
    <source>
        <dbReference type="ARBA" id="ARBA00023145"/>
    </source>
</evidence>
<reference evidence="5 8" key="2">
    <citation type="submission" date="2017-05" db="EMBL/GenBank/DDBJ databases">
        <title>Complete and WGS of Bordetella genogroups.</title>
        <authorList>
            <person name="Spilker T."/>
            <person name="LiPuma J."/>
        </authorList>
    </citation>
    <scope>NUCLEOTIDE SEQUENCE [LARGE SCALE GENOMIC DNA]</scope>
    <source>
        <strain evidence="5 8">AU17610</strain>
    </source>
</reference>
<evidence type="ECO:0000256" key="2">
    <source>
        <dbReference type="ARBA" id="ARBA00022679"/>
    </source>
</evidence>
<dbReference type="PRINTS" id="PR01210">
    <property type="entry name" value="GGTRANSPTASE"/>
</dbReference>
<dbReference type="EMBL" id="NEVL01000003">
    <property type="protein sequence ID" value="OZI36617.1"/>
    <property type="molecule type" value="Genomic_DNA"/>
</dbReference>
<gene>
    <name evidence="6" type="ORF">CAL27_22115</name>
    <name evidence="5" type="ORF">CEG14_16725</name>
</gene>
<dbReference type="InterPro" id="IPR043137">
    <property type="entry name" value="GGT_ssub_C"/>
</dbReference>
<keyword evidence="3" id="KW-0378">Hydrolase</keyword>
<keyword evidence="4" id="KW-0865">Zymogen</keyword>
<dbReference type="Gene3D" id="3.60.20.40">
    <property type="match status" value="1"/>
</dbReference>
<evidence type="ECO:0000313" key="5">
    <source>
        <dbReference type="EMBL" id="OZI36617.1"/>
    </source>
</evidence>
<dbReference type="Proteomes" id="UP000216354">
    <property type="component" value="Unassembled WGS sequence"/>
</dbReference>
<sequence length="529" mass="56103">MSDNFSSTQTIRKTVLRSAGGLVASQHRKAAEAGAAVLAAGGDAVDAAVATAFAAGVAEPWMSGPMGGGAMVIYRADEDRARVVHFGMRSPGALDPAAYPLAGGGQVSADLFPWPAVVDDLNCRGAKAVAVPGMVAGMSEAHGAYGRLSWREVLQPAVSLAEAGLPLDWYTTLMITGSARWLARDPDAARMFLDDGQWPKAGNWTDAAGNRIALTQQALTLAQLAEEGASCFYGGDIGATLAQDVQDKGGFLSLHDLLAYRAEWFEPQRVAYRGGAIHVTPHMTAGPSLARCLANLERLVTPRGQPDADTYLAYAKVLRDEYAYRLGSMGDNEDPRAPACTTHFSVVDRHGNMCAVTQTLLSAFGSHVVSPGTGMLLNNGIMWFDPEPGKPNSLGPDKRCLMNICPVVGQHEGRTFALGASGGRKILPAVMQLVSFLVDYGYTLEEAFHHARIDASTDTIMVDPLLSPAIKAALAERFPHALATRTCYPYAYACPAGVLRDEGGNQGCTEIMSPWGDTALEEHASWPPA</sequence>
<dbReference type="AlphaFoldDB" id="A0A261SI00"/>
<keyword evidence="7" id="KW-1185">Reference proteome</keyword>
<evidence type="ECO:0000256" key="3">
    <source>
        <dbReference type="ARBA" id="ARBA00022801"/>
    </source>
</evidence>
<dbReference type="GO" id="GO:0016740">
    <property type="term" value="F:transferase activity"/>
    <property type="evidence" value="ECO:0007669"/>
    <property type="project" value="UniProtKB-KW"/>
</dbReference>
<dbReference type="InterPro" id="IPR029055">
    <property type="entry name" value="Ntn_hydrolases_N"/>
</dbReference>
<proteinExistence type="inferred from homology"/>
<dbReference type="Pfam" id="PF01019">
    <property type="entry name" value="G_glu_transpept"/>
    <property type="match status" value="2"/>
</dbReference>
<protein>
    <submittedName>
        <fullName evidence="5">Gamma-glutamyltransferase</fullName>
    </submittedName>
</protein>
<dbReference type="SUPFAM" id="SSF56235">
    <property type="entry name" value="N-terminal nucleophile aminohydrolases (Ntn hydrolases)"/>
    <property type="match status" value="1"/>
</dbReference>
<dbReference type="PANTHER" id="PTHR43199:SF1">
    <property type="entry name" value="GLUTATHIONE HYDROLASE PROENZYME"/>
    <property type="match status" value="1"/>
</dbReference>
<comment type="caution">
    <text evidence="5">The sequence shown here is derived from an EMBL/GenBank/DDBJ whole genome shotgun (WGS) entry which is preliminary data.</text>
</comment>
<evidence type="ECO:0000313" key="8">
    <source>
        <dbReference type="Proteomes" id="UP000217005"/>
    </source>
</evidence>
<dbReference type="GO" id="GO:0016787">
    <property type="term" value="F:hydrolase activity"/>
    <property type="evidence" value="ECO:0007669"/>
    <property type="project" value="UniProtKB-KW"/>
</dbReference>
<evidence type="ECO:0000313" key="6">
    <source>
        <dbReference type="EMBL" id="OZI58075.1"/>
    </source>
</evidence>
<dbReference type="InterPro" id="IPR051792">
    <property type="entry name" value="GGT_bact"/>
</dbReference>